<evidence type="ECO:0000256" key="6">
    <source>
        <dbReference type="SAM" id="Phobius"/>
    </source>
</evidence>
<name>A0A7C3UJK3_9EURY</name>
<evidence type="ECO:0000256" key="4">
    <source>
        <dbReference type="ARBA" id="ARBA00022989"/>
    </source>
</evidence>
<dbReference type="AlphaFoldDB" id="A0A7C3UJK3"/>
<feature type="transmembrane region" description="Helical" evidence="6">
    <location>
        <begin position="475"/>
        <end position="494"/>
    </location>
</feature>
<feature type="transmembrane region" description="Helical" evidence="6">
    <location>
        <begin position="571"/>
        <end position="593"/>
    </location>
</feature>
<dbReference type="InterPro" id="IPR004869">
    <property type="entry name" value="MMPL_dom"/>
</dbReference>
<dbReference type="GO" id="GO:0022857">
    <property type="term" value="F:transmembrane transporter activity"/>
    <property type="evidence" value="ECO:0007669"/>
    <property type="project" value="InterPro"/>
</dbReference>
<feature type="domain" description="SSD" evidence="7">
    <location>
        <begin position="189"/>
        <end position="309"/>
    </location>
</feature>
<dbReference type="SUPFAM" id="SSF82866">
    <property type="entry name" value="Multidrug efflux transporter AcrB transmembrane domain"/>
    <property type="match status" value="2"/>
</dbReference>
<feature type="transmembrane region" description="Helical" evidence="6">
    <location>
        <begin position="183"/>
        <end position="207"/>
    </location>
</feature>
<keyword evidence="5 6" id="KW-0472">Membrane</keyword>
<sequence>MKERLVILLVTLLAILLIFSASNVKFERGLKTYLSKDNEIYSEYLRYAKHFEIRENAFLFLKSESVTSEEVLGYFEEIKKRLKDVDYVGSVEYILLSKTFAIVSIEIETGDDEKIEDIAKQIERVLNFVPKPVGLNVQKTGSVFLWYEIEREMKKSLGVTMLASTLLMVLILFLTFRSVVGSHYVFLPLLISILSVIYVFGLMPILGIPMTELTHGALPILIGLCIDYAVQFQSRYEEEKWRGINEAINIARRKTGLAIFLSLLTSVLCFASMSFSGVPGLGYFGLLLSLGLIIAFILTLTFLPSILSFDKHYRKISGENKERILKIFVDLSLSKSRAVVSVAVILLILGVILSTQIGMEIQHKKYAPQDLEALRLFNELERIMGGQSTYVIVTSEDIDESYLRERFNVERVEYSGNLKSIYISTKLEDYDDYVRTYNEIRSYINFLGFKEFYITGDPVLDMEIGRLMTEGQQRITLICYFLIFVLLLAIYRSIKKALTPLLPITVVIGTMNILMFSLGMKHTMMSITLNSIIIGLGIDYSIHMIERYYEERKKFDVTRAIKRTVERIGRAISVSALTTAAGFSALMFSNFPIAKSAGFLSFVAILLCLIAAITVVPAFLIITERLNTNGLR</sequence>
<dbReference type="PANTHER" id="PTHR33406">
    <property type="entry name" value="MEMBRANE PROTEIN MJ1562-RELATED"/>
    <property type="match status" value="1"/>
</dbReference>
<reference evidence="8" key="1">
    <citation type="journal article" date="2020" name="mSystems">
        <title>Genome- and Community-Level Interaction Insights into Carbon Utilization and Element Cycling Functions of Hydrothermarchaeota in Hydrothermal Sediment.</title>
        <authorList>
            <person name="Zhou Z."/>
            <person name="Liu Y."/>
            <person name="Xu W."/>
            <person name="Pan J."/>
            <person name="Luo Z.H."/>
            <person name="Li M."/>
        </authorList>
    </citation>
    <scope>NUCLEOTIDE SEQUENCE [LARGE SCALE GENOMIC DNA]</scope>
    <source>
        <strain evidence="8">SpSt-97</strain>
    </source>
</reference>
<dbReference type="Pfam" id="PF03176">
    <property type="entry name" value="MMPL"/>
    <property type="match status" value="2"/>
</dbReference>
<proteinExistence type="predicted"/>
<keyword evidence="3 6" id="KW-0812">Transmembrane</keyword>
<feature type="transmembrane region" description="Helical" evidence="6">
    <location>
        <begin position="501"/>
        <end position="518"/>
    </location>
</feature>
<evidence type="ECO:0000256" key="1">
    <source>
        <dbReference type="ARBA" id="ARBA00004651"/>
    </source>
</evidence>
<evidence type="ECO:0000256" key="5">
    <source>
        <dbReference type="ARBA" id="ARBA00023136"/>
    </source>
</evidence>
<dbReference type="InterPro" id="IPR050545">
    <property type="entry name" value="Mycobact_MmpL"/>
</dbReference>
<comment type="caution">
    <text evidence="8">The sequence shown here is derived from an EMBL/GenBank/DDBJ whole genome shotgun (WGS) entry which is preliminary data.</text>
</comment>
<feature type="transmembrane region" description="Helical" evidence="6">
    <location>
        <begin position="338"/>
        <end position="359"/>
    </location>
</feature>
<organism evidence="8">
    <name type="scientific">Geoglobus ahangari</name>
    <dbReference type="NCBI Taxonomy" id="113653"/>
    <lineage>
        <taxon>Archaea</taxon>
        <taxon>Methanobacteriati</taxon>
        <taxon>Methanobacteriota</taxon>
        <taxon>Archaeoglobi</taxon>
        <taxon>Archaeoglobales</taxon>
        <taxon>Archaeoglobaceae</taxon>
        <taxon>Geoglobus</taxon>
    </lineage>
</organism>
<feature type="transmembrane region" description="Helical" evidence="6">
    <location>
        <begin position="599"/>
        <end position="622"/>
    </location>
</feature>
<feature type="transmembrane region" description="Helical" evidence="6">
    <location>
        <begin position="281"/>
        <end position="307"/>
    </location>
</feature>
<dbReference type="InterPro" id="IPR001036">
    <property type="entry name" value="Acrflvin-R"/>
</dbReference>
<feature type="domain" description="SSD" evidence="7">
    <location>
        <begin position="498"/>
        <end position="622"/>
    </location>
</feature>
<keyword evidence="4 6" id="KW-1133">Transmembrane helix</keyword>
<accession>A0A7C3UJK3</accession>
<dbReference type="PANTHER" id="PTHR33406:SF13">
    <property type="entry name" value="MEMBRANE PROTEIN YDFJ"/>
    <property type="match status" value="1"/>
</dbReference>
<comment type="subcellular location">
    <subcellularLocation>
        <location evidence="1">Cell membrane</location>
        <topology evidence="1">Multi-pass membrane protein</topology>
    </subcellularLocation>
</comment>
<dbReference type="EMBL" id="DTPI01000006">
    <property type="protein sequence ID" value="HGE65673.1"/>
    <property type="molecule type" value="Genomic_DNA"/>
</dbReference>
<dbReference type="InterPro" id="IPR000731">
    <property type="entry name" value="SSD"/>
</dbReference>
<evidence type="ECO:0000313" key="8">
    <source>
        <dbReference type="EMBL" id="HGE65673.1"/>
    </source>
</evidence>
<protein>
    <submittedName>
        <fullName evidence="8">MFP transporter</fullName>
    </submittedName>
</protein>
<feature type="transmembrane region" description="Helical" evidence="6">
    <location>
        <begin position="255"/>
        <end position="275"/>
    </location>
</feature>
<keyword evidence="2" id="KW-1003">Cell membrane</keyword>
<dbReference type="PROSITE" id="PS50156">
    <property type="entry name" value="SSD"/>
    <property type="match status" value="2"/>
</dbReference>
<dbReference type="PRINTS" id="PR00702">
    <property type="entry name" value="ACRIFLAVINRP"/>
</dbReference>
<evidence type="ECO:0000259" key="7">
    <source>
        <dbReference type="PROSITE" id="PS50156"/>
    </source>
</evidence>
<feature type="transmembrane region" description="Helical" evidence="6">
    <location>
        <begin position="157"/>
        <end position="176"/>
    </location>
</feature>
<dbReference type="Gene3D" id="1.20.1640.10">
    <property type="entry name" value="Multidrug efflux transporter AcrB transmembrane domain"/>
    <property type="match status" value="2"/>
</dbReference>
<evidence type="ECO:0000256" key="3">
    <source>
        <dbReference type="ARBA" id="ARBA00022692"/>
    </source>
</evidence>
<dbReference type="GO" id="GO:0005886">
    <property type="term" value="C:plasma membrane"/>
    <property type="evidence" value="ECO:0007669"/>
    <property type="project" value="UniProtKB-SubCell"/>
</dbReference>
<evidence type="ECO:0000256" key="2">
    <source>
        <dbReference type="ARBA" id="ARBA00022475"/>
    </source>
</evidence>
<gene>
    <name evidence="8" type="ORF">ENX77_00840</name>
</gene>
<feature type="transmembrane region" description="Helical" evidence="6">
    <location>
        <begin position="524"/>
        <end position="545"/>
    </location>
</feature>